<gene>
    <name evidence="6" type="ORF">O3I_022885</name>
</gene>
<evidence type="ECO:0000256" key="3">
    <source>
        <dbReference type="ARBA" id="ARBA00023002"/>
    </source>
</evidence>
<keyword evidence="3" id="KW-0560">Oxidoreductase</keyword>
<sequence length="312" mass="33546">MQFGVSIPNYGAAVSGERLAEWASGCERLGFDLAMVTDHLAQPADVRQAYPEDFYESFAALTYLAALTRTIRVGTSVAVLPLRHPLHTARAIATIDQLSGGRVVFGIGVGGAELEYRSLGVDFRRRGAIADEYLNVITQLWRGEITGFAGEFVSFDDVLATPSPAQRGGPPVWVGGAAAPALRRAVDHDGVWHPTFPTLASLDSGMRTANAIAAERGKRPPGIAPRIRLAIHAEPVPEPDRPLGVGSVDQIATDLRGLADRAITAVVFDPVHHPFMPNAPESRTVAEDNRAWDAIEQLAAEIIDTRAHGLRR</sequence>
<dbReference type="eggNOG" id="COG2141">
    <property type="taxonomic scope" value="Bacteria"/>
</dbReference>
<dbReference type="AlphaFoldDB" id="K0EYF1"/>
<dbReference type="PANTHER" id="PTHR42847:SF4">
    <property type="entry name" value="ALKANESULFONATE MONOOXYGENASE-RELATED"/>
    <property type="match status" value="1"/>
</dbReference>
<dbReference type="EMBL" id="CP003876">
    <property type="protein sequence ID" value="AFU02532.1"/>
    <property type="molecule type" value="Genomic_DNA"/>
</dbReference>
<dbReference type="RefSeq" id="WP_014985387.1">
    <property type="nucleotide sequence ID" value="NC_018681.1"/>
</dbReference>
<feature type="domain" description="Luciferase-like" evidence="5">
    <location>
        <begin position="1"/>
        <end position="233"/>
    </location>
</feature>
<protein>
    <submittedName>
        <fullName evidence="6">Luciferase-like monooxygenase</fullName>
    </submittedName>
</protein>
<dbReference type="InterPro" id="IPR011251">
    <property type="entry name" value="Luciferase-like_dom"/>
</dbReference>
<proteinExistence type="predicted"/>
<dbReference type="PANTHER" id="PTHR42847">
    <property type="entry name" value="ALKANESULFONATE MONOOXYGENASE"/>
    <property type="match status" value="1"/>
</dbReference>
<evidence type="ECO:0000259" key="5">
    <source>
        <dbReference type="Pfam" id="PF00296"/>
    </source>
</evidence>
<keyword evidence="7" id="KW-1185">Reference proteome</keyword>
<keyword evidence="1" id="KW-0285">Flavoprotein</keyword>
<organism evidence="6 7">
    <name type="scientific">Nocardia brasiliensis (strain ATCC 700358 / HUJEG-1)</name>
    <dbReference type="NCBI Taxonomy" id="1133849"/>
    <lineage>
        <taxon>Bacteria</taxon>
        <taxon>Bacillati</taxon>
        <taxon>Actinomycetota</taxon>
        <taxon>Actinomycetes</taxon>
        <taxon>Mycobacteriales</taxon>
        <taxon>Nocardiaceae</taxon>
        <taxon>Nocardia</taxon>
    </lineage>
</organism>
<dbReference type="Pfam" id="PF00296">
    <property type="entry name" value="Bac_luciferase"/>
    <property type="match status" value="1"/>
</dbReference>
<accession>K0EYF1</accession>
<name>K0EYF1_NOCB7</name>
<dbReference type="InterPro" id="IPR036661">
    <property type="entry name" value="Luciferase-like_sf"/>
</dbReference>
<evidence type="ECO:0000313" key="7">
    <source>
        <dbReference type="Proteomes" id="UP000006304"/>
    </source>
</evidence>
<dbReference type="SUPFAM" id="SSF51679">
    <property type="entry name" value="Bacterial luciferase-like"/>
    <property type="match status" value="1"/>
</dbReference>
<dbReference type="HOGENOM" id="CLU_027853_7_1_11"/>
<evidence type="ECO:0000256" key="4">
    <source>
        <dbReference type="ARBA" id="ARBA00023033"/>
    </source>
</evidence>
<dbReference type="STRING" id="1133849.O3I_022885"/>
<dbReference type="NCBIfam" id="TIGR03619">
    <property type="entry name" value="F420_Rv2161c"/>
    <property type="match status" value="1"/>
</dbReference>
<reference evidence="6 7" key="1">
    <citation type="journal article" date="2012" name="J. Bacteriol.">
        <title>Complete genome sequence of Nocardia brasiliensis HUJEG-1.</title>
        <authorList>
            <person name="Vera-Cabrera L."/>
            <person name="Ortiz-Lopez R."/>
            <person name="Elizondo-Gonzalez R."/>
            <person name="Perez-Maya A.A."/>
            <person name="Ocampo-Candiani J."/>
        </authorList>
    </citation>
    <scope>NUCLEOTIDE SEQUENCE [LARGE SCALE GENOMIC DNA]</scope>
    <source>
        <strain evidence="7">ATCC 700358</strain>
    </source>
</reference>
<evidence type="ECO:0000256" key="1">
    <source>
        <dbReference type="ARBA" id="ARBA00022630"/>
    </source>
</evidence>
<dbReference type="GO" id="GO:0046306">
    <property type="term" value="P:alkanesulfonate catabolic process"/>
    <property type="evidence" value="ECO:0007669"/>
    <property type="project" value="TreeGrafter"/>
</dbReference>
<dbReference type="KEGG" id="nbr:O3I_022885"/>
<dbReference type="Proteomes" id="UP000006304">
    <property type="component" value="Chromosome"/>
</dbReference>
<dbReference type="InterPro" id="IPR050172">
    <property type="entry name" value="SsuD_RutA_monooxygenase"/>
</dbReference>
<dbReference type="InterPro" id="IPR019921">
    <property type="entry name" value="Lucif-like_OxRdtase_Rv2161c"/>
</dbReference>
<dbReference type="Gene3D" id="3.20.20.30">
    <property type="entry name" value="Luciferase-like domain"/>
    <property type="match status" value="1"/>
</dbReference>
<keyword evidence="2" id="KW-0288">FMN</keyword>
<evidence type="ECO:0000256" key="2">
    <source>
        <dbReference type="ARBA" id="ARBA00022643"/>
    </source>
</evidence>
<keyword evidence="4 6" id="KW-0503">Monooxygenase</keyword>
<evidence type="ECO:0000313" key="6">
    <source>
        <dbReference type="EMBL" id="AFU02532.1"/>
    </source>
</evidence>
<dbReference type="GO" id="GO:0008726">
    <property type="term" value="F:alkanesulfonate monooxygenase activity"/>
    <property type="evidence" value="ECO:0007669"/>
    <property type="project" value="TreeGrafter"/>
</dbReference>